<dbReference type="PANTHER" id="PTHR21527">
    <property type="entry name" value="NUCLEOPORIN NUP35"/>
    <property type="match status" value="1"/>
</dbReference>
<keyword evidence="6 8" id="KW-0906">Nuclear pore complex</keyword>
<evidence type="ECO:0000256" key="8">
    <source>
        <dbReference type="PROSITE-ProRule" id="PRU00804"/>
    </source>
</evidence>
<feature type="region of interest" description="Disordered" evidence="9">
    <location>
        <begin position="1"/>
        <end position="68"/>
    </location>
</feature>
<dbReference type="EMBL" id="JAEVFJ010000028">
    <property type="protein sequence ID" value="KAH8093769.1"/>
    <property type="molecule type" value="Genomic_DNA"/>
</dbReference>
<keyword evidence="7 8" id="KW-0539">Nucleus</keyword>
<dbReference type="AlphaFoldDB" id="A0A8K0UJR5"/>
<feature type="domain" description="RRM Nup35-type" evidence="10">
    <location>
        <begin position="202"/>
        <end position="283"/>
    </location>
</feature>
<evidence type="ECO:0000256" key="3">
    <source>
        <dbReference type="ARBA" id="ARBA00022816"/>
    </source>
</evidence>
<feature type="region of interest" description="Disordered" evidence="9">
    <location>
        <begin position="117"/>
        <end position="153"/>
    </location>
</feature>
<evidence type="ECO:0000256" key="1">
    <source>
        <dbReference type="ARBA" id="ARBA00004567"/>
    </source>
</evidence>
<evidence type="ECO:0000256" key="9">
    <source>
        <dbReference type="SAM" id="MobiDB-lite"/>
    </source>
</evidence>
<dbReference type="GO" id="GO:0017056">
    <property type="term" value="F:structural constituent of nuclear pore"/>
    <property type="evidence" value="ECO:0007669"/>
    <property type="project" value="TreeGrafter"/>
</dbReference>
<protein>
    <recommendedName>
        <fullName evidence="10">RRM Nup35-type domain-containing protein</fullName>
    </recommendedName>
</protein>
<comment type="caution">
    <text evidence="11">The sequence shown here is derived from an EMBL/GenBank/DDBJ whole genome shotgun (WGS) entry which is preliminary data.</text>
</comment>
<evidence type="ECO:0000256" key="6">
    <source>
        <dbReference type="ARBA" id="ARBA00023132"/>
    </source>
</evidence>
<evidence type="ECO:0000256" key="7">
    <source>
        <dbReference type="ARBA" id="ARBA00023242"/>
    </source>
</evidence>
<evidence type="ECO:0000313" key="11">
    <source>
        <dbReference type="EMBL" id="KAH8093769.1"/>
    </source>
</evidence>
<evidence type="ECO:0000256" key="4">
    <source>
        <dbReference type="ARBA" id="ARBA00022927"/>
    </source>
</evidence>
<dbReference type="Gene3D" id="3.30.70.330">
    <property type="match status" value="1"/>
</dbReference>
<evidence type="ECO:0000256" key="2">
    <source>
        <dbReference type="ARBA" id="ARBA00022448"/>
    </source>
</evidence>
<feature type="compositionally biased region" description="Low complexity" evidence="9">
    <location>
        <begin position="183"/>
        <end position="194"/>
    </location>
</feature>
<dbReference type="GO" id="GO:0005543">
    <property type="term" value="F:phospholipid binding"/>
    <property type="evidence" value="ECO:0007669"/>
    <property type="project" value="TreeGrafter"/>
</dbReference>
<proteinExistence type="predicted"/>
<reference evidence="11" key="1">
    <citation type="journal article" date="2021" name="New Phytol.">
        <title>Evolutionary innovations through gain and loss of genes in the ectomycorrhizal Boletales.</title>
        <authorList>
            <person name="Wu G."/>
            <person name="Miyauchi S."/>
            <person name="Morin E."/>
            <person name="Kuo A."/>
            <person name="Drula E."/>
            <person name="Varga T."/>
            <person name="Kohler A."/>
            <person name="Feng B."/>
            <person name="Cao Y."/>
            <person name="Lipzen A."/>
            <person name="Daum C."/>
            <person name="Hundley H."/>
            <person name="Pangilinan J."/>
            <person name="Johnson J."/>
            <person name="Barry K."/>
            <person name="LaButti K."/>
            <person name="Ng V."/>
            <person name="Ahrendt S."/>
            <person name="Min B."/>
            <person name="Choi I.G."/>
            <person name="Park H."/>
            <person name="Plett J.M."/>
            <person name="Magnuson J."/>
            <person name="Spatafora J.W."/>
            <person name="Nagy L.G."/>
            <person name="Henrissat B."/>
            <person name="Grigoriev I.V."/>
            <person name="Yang Z.L."/>
            <person name="Xu J."/>
            <person name="Martin F.M."/>
        </authorList>
    </citation>
    <scope>NUCLEOTIDE SEQUENCE</scope>
    <source>
        <strain evidence="11">KKN 215</strain>
    </source>
</reference>
<dbReference type="GO" id="GO:0003676">
    <property type="term" value="F:nucleic acid binding"/>
    <property type="evidence" value="ECO:0007669"/>
    <property type="project" value="InterPro"/>
</dbReference>
<dbReference type="InterPro" id="IPR012677">
    <property type="entry name" value="Nucleotide-bd_a/b_plait_sf"/>
</dbReference>
<keyword evidence="2 8" id="KW-0813">Transport</keyword>
<dbReference type="Pfam" id="PF05172">
    <property type="entry name" value="RRM_Nup35"/>
    <property type="match status" value="1"/>
</dbReference>
<dbReference type="PROSITE" id="PS51472">
    <property type="entry name" value="RRM_NUP35"/>
    <property type="match status" value="1"/>
</dbReference>
<evidence type="ECO:0000256" key="5">
    <source>
        <dbReference type="ARBA" id="ARBA00023010"/>
    </source>
</evidence>
<comment type="subcellular location">
    <subcellularLocation>
        <location evidence="1">Nucleus</location>
        <location evidence="1">Nuclear pore complex</location>
    </subcellularLocation>
</comment>
<dbReference type="Proteomes" id="UP000813824">
    <property type="component" value="Unassembled WGS sequence"/>
</dbReference>
<evidence type="ECO:0000313" key="12">
    <source>
        <dbReference type="Proteomes" id="UP000813824"/>
    </source>
</evidence>
<keyword evidence="5" id="KW-0811">Translocation</keyword>
<dbReference type="InterPro" id="IPR007846">
    <property type="entry name" value="RRM_NUP35_dom"/>
</dbReference>
<dbReference type="OrthoDB" id="3365060at2759"/>
<evidence type="ECO:0000259" key="10">
    <source>
        <dbReference type="PROSITE" id="PS51472"/>
    </source>
</evidence>
<dbReference type="SUPFAM" id="SSF54928">
    <property type="entry name" value="RNA-binding domain, RBD"/>
    <property type="match status" value="1"/>
</dbReference>
<sequence length="405" mass="43080">MYSGSPFNNSQGTFQQQDQSRPPFAHSQSSFTHGQPFNVASMSNPAASHSSPSLRTSTMGSGASLNMNDSLAQSRNHYQSGYLMSVNQNNAPSQNGQRYDDPPLVPTKAKMNTLLSGSTASDFGMNSMFESSRERPRQNLADEDAPPTSSVNDIVNEVFPDSVSKRRLQQSVFDSPARSLFRPQQSQAQTPSTPKSAPPLTHTKPLQVIVFGYPPDKYTIAVEYFRAIGESTEPDANTEVVNCFRVGYTNPADALRAVRRNGEVVGGTWMVGVKWADQAMAESVLGPSLIRSPGILSSPDAIPSSPDVPMSTSPPPSSSTNGMFSSEIALRSNTPGTPSVGTPIRLAPSTSAFRKMPPGGSGMKAAEKVAPGGDGLYAPVPSFAQQNASPSKGIVGQVSDLIFGW</sequence>
<feature type="region of interest" description="Disordered" evidence="9">
    <location>
        <begin position="296"/>
        <end position="321"/>
    </location>
</feature>
<feature type="region of interest" description="Disordered" evidence="9">
    <location>
        <begin position="174"/>
        <end position="201"/>
    </location>
</feature>
<keyword evidence="3 8" id="KW-0509">mRNA transport</keyword>
<dbReference type="GO" id="GO:0006999">
    <property type="term" value="P:nuclear pore organization"/>
    <property type="evidence" value="ECO:0007669"/>
    <property type="project" value="TreeGrafter"/>
</dbReference>
<name>A0A8K0UJR5_9AGAR</name>
<dbReference type="GO" id="GO:0044615">
    <property type="term" value="C:nuclear pore nuclear basket"/>
    <property type="evidence" value="ECO:0007669"/>
    <property type="project" value="TreeGrafter"/>
</dbReference>
<accession>A0A8K0UJR5</accession>
<keyword evidence="12" id="KW-1185">Reference proteome</keyword>
<dbReference type="GO" id="GO:0051028">
    <property type="term" value="P:mRNA transport"/>
    <property type="evidence" value="ECO:0007669"/>
    <property type="project" value="UniProtKB-UniRule"/>
</dbReference>
<gene>
    <name evidence="11" type="ORF">BXZ70DRAFT_949116</name>
</gene>
<dbReference type="InterPro" id="IPR035979">
    <property type="entry name" value="RBD_domain_sf"/>
</dbReference>
<dbReference type="GO" id="GO:0044613">
    <property type="term" value="C:nuclear pore central transport channel"/>
    <property type="evidence" value="ECO:0007669"/>
    <property type="project" value="TreeGrafter"/>
</dbReference>
<dbReference type="GO" id="GO:0006607">
    <property type="term" value="P:NLS-bearing protein import into nucleus"/>
    <property type="evidence" value="ECO:0007669"/>
    <property type="project" value="TreeGrafter"/>
</dbReference>
<dbReference type="PANTHER" id="PTHR21527:SF6">
    <property type="entry name" value="NUCLEOPORIN NUP35"/>
    <property type="match status" value="1"/>
</dbReference>
<keyword evidence="4" id="KW-0653">Protein transport</keyword>
<organism evidence="11 12">
    <name type="scientific">Cristinia sonorae</name>
    <dbReference type="NCBI Taxonomy" id="1940300"/>
    <lineage>
        <taxon>Eukaryota</taxon>
        <taxon>Fungi</taxon>
        <taxon>Dikarya</taxon>
        <taxon>Basidiomycota</taxon>
        <taxon>Agaricomycotina</taxon>
        <taxon>Agaricomycetes</taxon>
        <taxon>Agaricomycetidae</taxon>
        <taxon>Agaricales</taxon>
        <taxon>Pleurotineae</taxon>
        <taxon>Stephanosporaceae</taxon>
        <taxon>Cristinia</taxon>
    </lineage>
</organism>